<dbReference type="EMBL" id="NEVH01020334">
    <property type="protein sequence ID" value="PNF21746.1"/>
    <property type="molecule type" value="Genomic_DNA"/>
</dbReference>
<comment type="caution">
    <text evidence="2">The sequence shown here is derived from an EMBL/GenBank/DDBJ whole genome shotgun (WGS) entry which is preliminary data.</text>
</comment>
<dbReference type="InParanoid" id="A0A2J7PZJ1"/>
<proteinExistence type="predicted"/>
<keyword evidence="3" id="KW-1185">Reference proteome</keyword>
<accession>A0A2J7PZJ1</accession>
<evidence type="ECO:0000313" key="3">
    <source>
        <dbReference type="Proteomes" id="UP000235965"/>
    </source>
</evidence>
<protein>
    <submittedName>
        <fullName evidence="2">Uncharacterized protein</fullName>
    </submittedName>
</protein>
<dbReference type="Proteomes" id="UP000235965">
    <property type="component" value="Unassembled WGS sequence"/>
</dbReference>
<evidence type="ECO:0000256" key="1">
    <source>
        <dbReference type="SAM" id="MobiDB-lite"/>
    </source>
</evidence>
<reference evidence="2 3" key="1">
    <citation type="submission" date="2017-12" db="EMBL/GenBank/DDBJ databases">
        <title>Hemimetabolous genomes reveal molecular basis of termite eusociality.</title>
        <authorList>
            <person name="Harrison M.C."/>
            <person name="Jongepier E."/>
            <person name="Robertson H.M."/>
            <person name="Arning N."/>
            <person name="Bitard-Feildel T."/>
            <person name="Chao H."/>
            <person name="Childers C.P."/>
            <person name="Dinh H."/>
            <person name="Doddapaneni H."/>
            <person name="Dugan S."/>
            <person name="Gowin J."/>
            <person name="Greiner C."/>
            <person name="Han Y."/>
            <person name="Hu H."/>
            <person name="Hughes D.S.T."/>
            <person name="Huylmans A.-K."/>
            <person name="Kemena C."/>
            <person name="Kremer L.P.M."/>
            <person name="Lee S.L."/>
            <person name="Lopez-Ezquerra A."/>
            <person name="Mallet L."/>
            <person name="Monroy-Kuhn J.M."/>
            <person name="Moser A."/>
            <person name="Murali S.C."/>
            <person name="Muzny D.M."/>
            <person name="Otani S."/>
            <person name="Piulachs M.-D."/>
            <person name="Poelchau M."/>
            <person name="Qu J."/>
            <person name="Schaub F."/>
            <person name="Wada-Katsumata A."/>
            <person name="Worley K.C."/>
            <person name="Xie Q."/>
            <person name="Ylla G."/>
            <person name="Poulsen M."/>
            <person name="Gibbs R.A."/>
            <person name="Schal C."/>
            <person name="Richards S."/>
            <person name="Belles X."/>
            <person name="Korb J."/>
            <person name="Bornberg-Bauer E."/>
        </authorList>
    </citation>
    <scope>NUCLEOTIDE SEQUENCE [LARGE SCALE GENOMIC DNA]</scope>
    <source>
        <tissue evidence="2">Whole body</tissue>
    </source>
</reference>
<name>A0A2J7PZJ1_9NEOP</name>
<dbReference type="AlphaFoldDB" id="A0A2J7PZJ1"/>
<feature type="region of interest" description="Disordered" evidence="1">
    <location>
        <begin position="21"/>
        <end position="60"/>
    </location>
</feature>
<gene>
    <name evidence="2" type="ORF">B7P43_G09880</name>
</gene>
<evidence type="ECO:0000313" key="2">
    <source>
        <dbReference type="EMBL" id="PNF21746.1"/>
    </source>
</evidence>
<organism evidence="2 3">
    <name type="scientific">Cryptotermes secundus</name>
    <dbReference type="NCBI Taxonomy" id="105785"/>
    <lineage>
        <taxon>Eukaryota</taxon>
        <taxon>Metazoa</taxon>
        <taxon>Ecdysozoa</taxon>
        <taxon>Arthropoda</taxon>
        <taxon>Hexapoda</taxon>
        <taxon>Insecta</taxon>
        <taxon>Pterygota</taxon>
        <taxon>Neoptera</taxon>
        <taxon>Polyneoptera</taxon>
        <taxon>Dictyoptera</taxon>
        <taxon>Blattodea</taxon>
        <taxon>Blattoidea</taxon>
        <taxon>Termitoidae</taxon>
        <taxon>Kalotermitidae</taxon>
        <taxon>Cryptotermitinae</taxon>
        <taxon>Cryptotermes</taxon>
    </lineage>
</organism>
<sequence length="60" mass="7133">MQTRKALETDKFKHPCTQAVNENNSRQIGRNEKQQKSRQCTKSMQAFKRQPARVCRQRIN</sequence>